<sequence length="662" mass="73780">MKLFRLATLATLCLPMLPIATFAATPPTTNALSQAQLFSKGDEYSDVKISPTGKYLSAITSVEGKNVLLVLDTQTKKLLNAISFPGNAQVGNYEWANSERLVLAKEYLKGWQDTPIYYGELLAVNADGSRKAYLFGFDSGEQQTGSNIKKNTPMRASAFILDPLPDDERYMLVNAIPWNDRINLDVELLQDVYRVDLFNGTRKRIAGSPIGQASFMTDHQGEVRFVAGEDSKNITKVFYRKEGNWVNTDKLNLGLADFKPLSFADDKNTIYAAGRSQGETLGVYKINLETGDKTEIIQDENVDPSNFWINGTNKQLYAVEFENGYPSYAFVDNEDSHAKLLKDLLGALPGHQVRIVSETRDADKLVVLAFNDRNPGDYYIFDTKKLKLEYLVAAKKWLDPEQMAEVKPISFTSRDGKTLHGYLTLPFGKEAKNLPLVVNPHGGPHGIRNWWGFDSQNQYLASQGIAVLQVNFRGSGGYGDQFERAGYQKWGSDIQYDIIDATQYVIDQGFADKERICIVGGSFGGYSALQSAVLAPDMFKCAIGVAGVYDLELMFNEGDVASRRAGTSYLKDVLGQDKATLKAMSPSENVAKLKANLLLVHGGEDERAPIEQLESLEKGLKAHNYPYQKLVMDNEGHGFYNDEHRAKYYEQMLSFLKTNLKL</sequence>
<evidence type="ECO:0000313" key="5">
    <source>
        <dbReference type="Proteomes" id="UP001489333"/>
    </source>
</evidence>
<dbReference type="Pfam" id="PF00326">
    <property type="entry name" value="Peptidase_S9"/>
    <property type="match status" value="1"/>
</dbReference>
<dbReference type="EMBL" id="JBCHKU010000032">
    <property type="protein sequence ID" value="MEM6250571.1"/>
    <property type="molecule type" value="Genomic_DNA"/>
</dbReference>
<reference evidence="4 5" key="1">
    <citation type="submission" date="2024-04" db="EMBL/GenBank/DDBJ databases">
        <title>Novel Shewanella species isolated from Baltic Sea sediments.</title>
        <authorList>
            <person name="Martin-Rodriguez A.J."/>
            <person name="Fernandez-Juarez V."/>
            <person name="Valeriano V.D."/>
            <person name="Mihindukulasooriya I."/>
            <person name="Ceresnova L."/>
            <person name="Joffre E."/>
            <person name="Jensie-Markopoulos S."/>
            <person name="Moore E.R.B."/>
            <person name="Sjoling A."/>
        </authorList>
    </citation>
    <scope>NUCLEOTIDE SEQUENCE [LARGE SCALE GENOMIC DNA]</scope>
    <source>
        <strain evidence="4 5">VAX-SP0-0CM-1</strain>
    </source>
</reference>
<dbReference type="PRINTS" id="PR00862">
    <property type="entry name" value="PROLIGOPTASE"/>
</dbReference>
<evidence type="ECO:0000259" key="3">
    <source>
        <dbReference type="Pfam" id="PF00326"/>
    </source>
</evidence>
<evidence type="ECO:0000256" key="2">
    <source>
        <dbReference type="SAM" id="SignalP"/>
    </source>
</evidence>
<evidence type="ECO:0000313" key="4">
    <source>
        <dbReference type="EMBL" id="MEM6250571.1"/>
    </source>
</evidence>
<gene>
    <name evidence="4" type="ORF">AAGS29_18415</name>
</gene>
<dbReference type="InterPro" id="IPR029058">
    <property type="entry name" value="AB_hydrolase_fold"/>
</dbReference>
<keyword evidence="2" id="KW-0732">Signal</keyword>
<feature type="signal peptide" evidence="2">
    <location>
        <begin position="1"/>
        <end position="23"/>
    </location>
</feature>
<organism evidence="4 5">
    <name type="scientific">Shewanella vaxholmensis</name>
    <dbReference type="NCBI Taxonomy" id="3063535"/>
    <lineage>
        <taxon>Bacteria</taxon>
        <taxon>Pseudomonadati</taxon>
        <taxon>Pseudomonadota</taxon>
        <taxon>Gammaproteobacteria</taxon>
        <taxon>Alteromonadales</taxon>
        <taxon>Shewanellaceae</taxon>
        <taxon>Shewanella</taxon>
    </lineage>
</organism>
<dbReference type="Gene3D" id="3.40.50.1820">
    <property type="entry name" value="alpha/beta hydrolase"/>
    <property type="match status" value="1"/>
</dbReference>
<dbReference type="SUPFAM" id="SSF53474">
    <property type="entry name" value="alpha/beta-Hydrolases"/>
    <property type="match status" value="1"/>
</dbReference>
<accession>A0ABU9UWC6</accession>
<evidence type="ECO:0000256" key="1">
    <source>
        <dbReference type="ARBA" id="ARBA00022801"/>
    </source>
</evidence>
<name>A0ABU9UWC6_9GAMM</name>
<proteinExistence type="predicted"/>
<protein>
    <submittedName>
        <fullName evidence="4">S9 family peptidase</fullName>
    </submittedName>
</protein>
<feature type="chain" id="PRO_5046474216" evidence="2">
    <location>
        <begin position="24"/>
        <end position="662"/>
    </location>
</feature>
<dbReference type="RefSeq" id="WP_311906426.1">
    <property type="nucleotide sequence ID" value="NZ_JAUOEV010000019.1"/>
</dbReference>
<dbReference type="Proteomes" id="UP001489333">
    <property type="component" value="Unassembled WGS sequence"/>
</dbReference>
<keyword evidence="1" id="KW-0378">Hydrolase</keyword>
<dbReference type="PANTHER" id="PTHR42776">
    <property type="entry name" value="SERINE PEPTIDASE S9 FAMILY MEMBER"/>
    <property type="match status" value="1"/>
</dbReference>
<feature type="domain" description="Peptidase S9 prolyl oligopeptidase catalytic" evidence="3">
    <location>
        <begin position="451"/>
        <end position="661"/>
    </location>
</feature>
<dbReference type="InterPro" id="IPR002470">
    <property type="entry name" value="Peptidase_S9A"/>
</dbReference>
<comment type="caution">
    <text evidence="4">The sequence shown here is derived from an EMBL/GenBank/DDBJ whole genome shotgun (WGS) entry which is preliminary data.</text>
</comment>
<dbReference type="InterPro" id="IPR001375">
    <property type="entry name" value="Peptidase_S9_cat"/>
</dbReference>
<dbReference type="PANTHER" id="PTHR42776:SF27">
    <property type="entry name" value="DIPEPTIDYL PEPTIDASE FAMILY MEMBER 6"/>
    <property type="match status" value="1"/>
</dbReference>
<dbReference type="SUPFAM" id="SSF82171">
    <property type="entry name" value="DPP6 N-terminal domain-like"/>
    <property type="match status" value="1"/>
</dbReference>
<keyword evidence="5" id="KW-1185">Reference proteome</keyword>